<evidence type="ECO:0000313" key="2">
    <source>
        <dbReference type="Proteomes" id="UP000321121"/>
    </source>
</evidence>
<organism evidence="1 2">
    <name type="scientific">Halomonas halophila</name>
    <dbReference type="NCBI Taxonomy" id="29573"/>
    <lineage>
        <taxon>Bacteria</taxon>
        <taxon>Pseudomonadati</taxon>
        <taxon>Pseudomonadota</taxon>
        <taxon>Gammaproteobacteria</taxon>
        <taxon>Oceanospirillales</taxon>
        <taxon>Halomonadaceae</taxon>
        <taxon>Halomonas</taxon>
    </lineage>
</organism>
<name>A0ABQ0U2Q4_9GAMM</name>
<proteinExistence type="predicted"/>
<dbReference type="EMBL" id="BJUS01000012">
    <property type="protein sequence ID" value="GEK72824.1"/>
    <property type="molecule type" value="Genomic_DNA"/>
</dbReference>
<protein>
    <submittedName>
        <fullName evidence="1">Uncharacterized protein</fullName>
    </submittedName>
</protein>
<dbReference type="Proteomes" id="UP000321121">
    <property type="component" value="Unassembled WGS sequence"/>
</dbReference>
<dbReference type="RefSeq" id="WP_281288373.1">
    <property type="nucleotide sequence ID" value="NZ_BJUS01000012.1"/>
</dbReference>
<gene>
    <name evidence="1" type="ORF">HHA04nite_13680</name>
</gene>
<sequence length="44" mass="5135">MTTATVTARPSLAKRFGKRAYRVLEVMTENAYRNFQSRMAYAYI</sequence>
<keyword evidence="2" id="KW-1185">Reference proteome</keyword>
<reference evidence="1 2" key="1">
    <citation type="submission" date="2019-07" db="EMBL/GenBank/DDBJ databases">
        <title>Whole genome shotgun sequence of Halomonas halophila NBRC 102604.</title>
        <authorList>
            <person name="Hosoyama A."/>
            <person name="Uohara A."/>
            <person name="Ohji S."/>
            <person name="Ichikawa N."/>
        </authorList>
    </citation>
    <scope>NUCLEOTIDE SEQUENCE [LARGE SCALE GENOMIC DNA]</scope>
    <source>
        <strain evidence="1 2">NBRC 102604</strain>
    </source>
</reference>
<accession>A0ABQ0U2Q4</accession>
<comment type="caution">
    <text evidence="1">The sequence shown here is derived from an EMBL/GenBank/DDBJ whole genome shotgun (WGS) entry which is preliminary data.</text>
</comment>
<evidence type="ECO:0000313" key="1">
    <source>
        <dbReference type="EMBL" id="GEK72824.1"/>
    </source>
</evidence>